<sequence>MLLRAKGELFDRHLVATDGRIGAVRDVYLDDARWVVRYLEVEAGDEGIGGRKVLISPSSIRRDAGSDREIAVALTREQVRNSPGADQDMPVSRQFEEAHARYYGYPFYWDGPYLWGSSPHPVSGEPSVTLTPRGEAAGERVRELKEAEQRARESHLRSSEEVIGYRLVATDGPAGHIEDFLIDDSDWRITDIVIDTRTWLPSDHLRLPTSAVAKVDWATREVRLNIARAEVEKAAKA</sequence>
<dbReference type="Proteomes" id="UP000601990">
    <property type="component" value="Unassembled WGS sequence"/>
</dbReference>
<dbReference type="SUPFAM" id="SSF50346">
    <property type="entry name" value="PRC-barrel domain"/>
    <property type="match status" value="2"/>
</dbReference>
<dbReference type="InterPro" id="IPR014747">
    <property type="entry name" value="Bac_photo_RC_H_C"/>
</dbReference>
<comment type="caution">
    <text evidence="1">The sequence shown here is derived from an EMBL/GenBank/DDBJ whole genome shotgun (WGS) entry which is preliminary data.</text>
</comment>
<dbReference type="RefSeq" id="WP_169199715.1">
    <property type="nucleotide sequence ID" value="NZ_WTVH02000010.1"/>
</dbReference>
<evidence type="ECO:0000313" key="2">
    <source>
        <dbReference type="Proteomes" id="UP000601990"/>
    </source>
</evidence>
<organism evidence="1 2">
    <name type="scientific">Aromatoleum buckelii</name>
    <dbReference type="NCBI Taxonomy" id="200254"/>
    <lineage>
        <taxon>Bacteria</taxon>
        <taxon>Pseudomonadati</taxon>
        <taxon>Pseudomonadota</taxon>
        <taxon>Betaproteobacteria</taxon>
        <taxon>Rhodocyclales</taxon>
        <taxon>Rhodocyclaceae</taxon>
        <taxon>Aromatoleum</taxon>
    </lineage>
</organism>
<evidence type="ECO:0000313" key="1">
    <source>
        <dbReference type="EMBL" id="NMF94493.1"/>
    </source>
</evidence>
<dbReference type="InterPro" id="IPR011033">
    <property type="entry name" value="PRC_barrel-like_sf"/>
</dbReference>
<proteinExistence type="predicted"/>
<dbReference type="EMBL" id="WTVH01000030">
    <property type="protein sequence ID" value="NMF94493.1"/>
    <property type="molecule type" value="Genomic_DNA"/>
</dbReference>
<reference evidence="1" key="1">
    <citation type="submission" date="2019-12" db="EMBL/GenBank/DDBJ databases">
        <title>Comparative genomics gives insights into the taxonomy of the Azoarcus-Aromatoleum group and reveals separate origins of nif in the plant-associated Azoarcus and non-plant-associated Aromatoleum sub-groups.</title>
        <authorList>
            <person name="Lafos M."/>
            <person name="Maluk M."/>
            <person name="Batista M."/>
            <person name="Junghare M."/>
            <person name="Carmona M."/>
            <person name="Faoro H."/>
            <person name="Cruz L.M."/>
            <person name="Battistoni F."/>
            <person name="De Souza E."/>
            <person name="Pedrosa F."/>
            <person name="Chen W.-M."/>
            <person name="Poole P.S."/>
            <person name="Dixon R.A."/>
            <person name="James E.K."/>
        </authorList>
    </citation>
    <scope>NUCLEOTIDE SEQUENCE</scope>
    <source>
        <strain evidence="1">U120</strain>
    </source>
</reference>
<dbReference type="Gene3D" id="3.90.50.10">
    <property type="entry name" value="Photosynthetic Reaction Center, subunit H, domain 2"/>
    <property type="match status" value="2"/>
</dbReference>
<name>A0ABX1N5G3_9RHOO</name>
<keyword evidence="2" id="KW-1185">Reference proteome</keyword>
<gene>
    <name evidence="1" type="ORF">GO608_14280</name>
</gene>
<accession>A0ABX1N5G3</accession>
<protein>
    <submittedName>
        <fullName evidence="1">PRC-barrel domain containing protein</fullName>
    </submittedName>
</protein>